<sequence>MARHHKKRRQVRHLPTIITSNQQSTRPHSYLPVQAVRKLLRSLHRGRVNNEELGNLHITVSDISSPPLAITSAATSETMTAFFQSKEYQLEMRLLDLVRFDKKPEKAKSCGAWISALLSCWTDDLARTAGRKARSLRDHRLHIATDSYTRGIRSTLTIVSNTDTLQRSRLSIISRQYPIGKGFTNIELYALLAIALKGYHGKQTIEEITIFSTYSHWVQRITATIPSSYMQSVLEETQQLEGVVEIRLGPCVSFLEEAGQRQILQTIFECCNVEDTIPKVIVQPPSSSNDPRKRKSITDDVEKERKRQKGSDIADELLNHDE</sequence>
<keyword evidence="3" id="KW-1185">Reference proteome</keyword>
<evidence type="ECO:0000256" key="1">
    <source>
        <dbReference type="SAM" id="MobiDB-lite"/>
    </source>
</evidence>
<proteinExistence type="predicted"/>
<dbReference type="Proteomes" id="UP000178912">
    <property type="component" value="Unassembled WGS sequence"/>
</dbReference>
<protein>
    <submittedName>
        <fullName evidence="2">Uncharacterized protein</fullName>
    </submittedName>
</protein>
<gene>
    <name evidence="2" type="ORF">RAG0_16096</name>
</gene>
<dbReference type="EMBL" id="FJUX01000155">
    <property type="protein sequence ID" value="CZT12169.1"/>
    <property type="molecule type" value="Genomic_DNA"/>
</dbReference>
<organism evidence="2 3">
    <name type="scientific">Rhynchosporium agropyri</name>
    <dbReference type="NCBI Taxonomy" id="914238"/>
    <lineage>
        <taxon>Eukaryota</taxon>
        <taxon>Fungi</taxon>
        <taxon>Dikarya</taxon>
        <taxon>Ascomycota</taxon>
        <taxon>Pezizomycotina</taxon>
        <taxon>Leotiomycetes</taxon>
        <taxon>Helotiales</taxon>
        <taxon>Ploettnerulaceae</taxon>
        <taxon>Rhynchosporium</taxon>
    </lineage>
</organism>
<feature type="compositionally biased region" description="Polar residues" evidence="1">
    <location>
        <begin position="17"/>
        <end position="26"/>
    </location>
</feature>
<feature type="compositionally biased region" description="Basic and acidic residues" evidence="1">
    <location>
        <begin position="296"/>
        <end position="322"/>
    </location>
</feature>
<evidence type="ECO:0000313" key="2">
    <source>
        <dbReference type="EMBL" id="CZT12169.1"/>
    </source>
</evidence>
<feature type="region of interest" description="Disordered" evidence="1">
    <location>
        <begin position="282"/>
        <end position="322"/>
    </location>
</feature>
<accession>A0A1E1LQM7</accession>
<evidence type="ECO:0000313" key="3">
    <source>
        <dbReference type="Proteomes" id="UP000178912"/>
    </source>
</evidence>
<feature type="region of interest" description="Disordered" evidence="1">
    <location>
        <begin position="1"/>
        <end position="26"/>
    </location>
</feature>
<dbReference type="OrthoDB" id="3554253at2759"/>
<dbReference type="AlphaFoldDB" id="A0A1E1LQM7"/>
<name>A0A1E1LQM7_9HELO</name>
<reference evidence="3" key="1">
    <citation type="submission" date="2016-03" db="EMBL/GenBank/DDBJ databases">
        <authorList>
            <person name="Guldener U."/>
        </authorList>
    </citation>
    <scope>NUCLEOTIDE SEQUENCE [LARGE SCALE GENOMIC DNA]</scope>
    <source>
        <strain evidence="3">04CH-RAC-A.6.1</strain>
    </source>
</reference>
<feature type="compositionally biased region" description="Basic residues" evidence="1">
    <location>
        <begin position="1"/>
        <end position="12"/>
    </location>
</feature>